<dbReference type="AlphaFoldDB" id="A0AA96GQA2"/>
<feature type="compositionally biased region" description="Basic and acidic residues" evidence="1">
    <location>
        <begin position="12"/>
        <end position="21"/>
    </location>
</feature>
<feature type="region of interest" description="Disordered" evidence="1">
    <location>
        <begin position="1"/>
        <end position="51"/>
    </location>
</feature>
<evidence type="ECO:0000313" key="2">
    <source>
        <dbReference type="EMBL" id="WNM63378.1"/>
    </source>
</evidence>
<dbReference type="Proteomes" id="UP001302494">
    <property type="component" value="Chromosome"/>
</dbReference>
<evidence type="ECO:0000256" key="1">
    <source>
        <dbReference type="SAM" id="MobiDB-lite"/>
    </source>
</evidence>
<dbReference type="KEGG" id="nneo:PQG83_06390"/>
<evidence type="ECO:0000313" key="3">
    <source>
        <dbReference type="Proteomes" id="UP001302494"/>
    </source>
</evidence>
<keyword evidence="3" id="KW-1185">Reference proteome</keyword>
<sequence>MEFPRKWKKRRKDSEGKKEAGVRPGSRGPFVSAKGPKTIAAPSGLIEEEGR</sequence>
<name>A0AA96GQA2_9BACT</name>
<protein>
    <submittedName>
        <fullName evidence="2">Uncharacterized protein</fullName>
    </submittedName>
</protein>
<dbReference type="EMBL" id="CP116968">
    <property type="protein sequence ID" value="WNM63378.1"/>
    <property type="molecule type" value="Genomic_DNA"/>
</dbReference>
<proteinExistence type="predicted"/>
<feature type="compositionally biased region" description="Basic residues" evidence="1">
    <location>
        <begin position="1"/>
        <end position="11"/>
    </location>
</feature>
<dbReference type="RefSeq" id="WP_312747941.1">
    <property type="nucleotide sequence ID" value="NZ_CP116968.1"/>
</dbReference>
<organism evidence="2 3">
    <name type="scientific">Candidatus Nitrospira neomarina</name>
    <dbReference type="NCBI Taxonomy" id="3020899"/>
    <lineage>
        <taxon>Bacteria</taxon>
        <taxon>Pseudomonadati</taxon>
        <taxon>Nitrospirota</taxon>
        <taxon>Nitrospiria</taxon>
        <taxon>Nitrospirales</taxon>
        <taxon>Nitrospiraceae</taxon>
        <taxon>Nitrospira</taxon>
    </lineage>
</organism>
<reference evidence="2 3" key="1">
    <citation type="submission" date="2023-01" db="EMBL/GenBank/DDBJ databases">
        <title>Cultivation and genomic characterization of new, ubiquitous marine nitrite-oxidizing bacteria from the Nitrospirales.</title>
        <authorList>
            <person name="Mueller A.J."/>
            <person name="Daebeler A."/>
            <person name="Herbold C.W."/>
            <person name="Kirkegaard R.H."/>
            <person name="Daims H."/>
        </authorList>
    </citation>
    <scope>NUCLEOTIDE SEQUENCE [LARGE SCALE GENOMIC DNA]</scope>
    <source>
        <strain evidence="2 3">DK</strain>
    </source>
</reference>
<accession>A0AA96GQA2</accession>
<gene>
    <name evidence="2" type="ORF">PQG83_06390</name>
</gene>